<name>A0A4Y7TVQ2_COPMI</name>
<keyword evidence="2" id="KW-1185">Reference proteome</keyword>
<evidence type="ECO:0008006" key="3">
    <source>
        <dbReference type="Google" id="ProtNLM"/>
    </source>
</evidence>
<gene>
    <name evidence="1" type="ORF">FA13DRAFT_1725907</name>
</gene>
<dbReference type="InterPro" id="IPR032675">
    <property type="entry name" value="LRR_dom_sf"/>
</dbReference>
<evidence type="ECO:0000313" key="2">
    <source>
        <dbReference type="Proteomes" id="UP000298030"/>
    </source>
</evidence>
<protein>
    <recommendedName>
        <fullName evidence="3">F-box domain-containing protein</fullName>
    </recommendedName>
</protein>
<sequence length="311" mass="35208">MEPRKPVDTFLDLPEDVARLIFEVAVVEDACRPQYALISKQVQRWVEPIIYRDVVVDLRRGWFHRTATAPVSSKPPDFFALYVKSLFFRVYDASNNDRDAAQILQKCRSVHSLAIWSYIFPGSLPRLQAVISSPSLAPTQISMSQFVLSSDESTNRSFSHPIFSSVTHLDITCMEEEGEMVWTSLKNLSRLTHLSIDIYLVNDRNPAQLAKDILSNCPTDLRILIIWPSSDSYSTCALESIKSLVQGDVDRRCVVVSMSGNMYERPAANFELTSEQLLKEWSTPSMAGGNDLWARAEQVVNDRRTKPSKEA</sequence>
<organism evidence="1 2">
    <name type="scientific">Coprinellus micaceus</name>
    <name type="common">Glistening ink-cap mushroom</name>
    <name type="synonym">Coprinus micaceus</name>
    <dbReference type="NCBI Taxonomy" id="71717"/>
    <lineage>
        <taxon>Eukaryota</taxon>
        <taxon>Fungi</taxon>
        <taxon>Dikarya</taxon>
        <taxon>Basidiomycota</taxon>
        <taxon>Agaricomycotina</taxon>
        <taxon>Agaricomycetes</taxon>
        <taxon>Agaricomycetidae</taxon>
        <taxon>Agaricales</taxon>
        <taxon>Agaricineae</taxon>
        <taxon>Psathyrellaceae</taxon>
        <taxon>Coprinellus</taxon>
    </lineage>
</organism>
<evidence type="ECO:0000313" key="1">
    <source>
        <dbReference type="EMBL" id="TEB38260.1"/>
    </source>
</evidence>
<proteinExistence type="predicted"/>
<dbReference type="OrthoDB" id="3145912at2759"/>
<dbReference type="AlphaFoldDB" id="A0A4Y7TVQ2"/>
<dbReference type="EMBL" id="QPFP01000003">
    <property type="protein sequence ID" value="TEB38260.1"/>
    <property type="molecule type" value="Genomic_DNA"/>
</dbReference>
<dbReference type="Proteomes" id="UP000298030">
    <property type="component" value="Unassembled WGS sequence"/>
</dbReference>
<accession>A0A4Y7TVQ2</accession>
<dbReference type="Gene3D" id="3.80.10.10">
    <property type="entry name" value="Ribonuclease Inhibitor"/>
    <property type="match status" value="1"/>
</dbReference>
<reference evidence="1 2" key="1">
    <citation type="journal article" date="2019" name="Nat. Ecol. Evol.">
        <title>Megaphylogeny resolves global patterns of mushroom evolution.</title>
        <authorList>
            <person name="Varga T."/>
            <person name="Krizsan K."/>
            <person name="Foldi C."/>
            <person name="Dima B."/>
            <person name="Sanchez-Garcia M."/>
            <person name="Sanchez-Ramirez S."/>
            <person name="Szollosi G.J."/>
            <person name="Szarkandi J.G."/>
            <person name="Papp V."/>
            <person name="Albert L."/>
            <person name="Andreopoulos W."/>
            <person name="Angelini C."/>
            <person name="Antonin V."/>
            <person name="Barry K.W."/>
            <person name="Bougher N.L."/>
            <person name="Buchanan P."/>
            <person name="Buyck B."/>
            <person name="Bense V."/>
            <person name="Catcheside P."/>
            <person name="Chovatia M."/>
            <person name="Cooper J."/>
            <person name="Damon W."/>
            <person name="Desjardin D."/>
            <person name="Finy P."/>
            <person name="Geml J."/>
            <person name="Haridas S."/>
            <person name="Hughes K."/>
            <person name="Justo A."/>
            <person name="Karasinski D."/>
            <person name="Kautmanova I."/>
            <person name="Kiss B."/>
            <person name="Kocsube S."/>
            <person name="Kotiranta H."/>
            <person name="LaButti K.M."/>
            <person name="Lechner B.E."/>
            <person name="Liimatainen K."/>
            <person name="Lipzen A."/>
            <person name="Lukacs Z."/>
            <person name="Mihaltcheva S."/>
            <person name="Morgado L.N."/>
            <person name="Niskanen T."/>
            <person name="Noordeloos M.E."/>
            <person name="Ohm R.A."/>
            <person name="Ortiz-Santana B."/>
            <person name="Ovrebo C."/>
            <person name="Racz N."/>
            <person name="Riley R."/>
            <person name="Savchenko A."/>
            <person name="Shiryaev A."/>
            <person name="Soop K."/>
            <person name="Spirin V."/>
            <person name="Szebenyi C."/>
            <person name="Tomsovsky M."/>
            <person name="Tulloss R.E."/>
            <person name="Uehling J."/>
            <person name="Grigoriev I.V."/>
            <person name="Vagvolgyi C."/>
            <person name="Papp T."/>
            <person name="Martin F.M."/>
            <person name="Miettinen O."/>
            <person name="Hibbett D.S."/>
            <person name="Nagy L.G."/>
        </authorList>
    </citation>
    <scope>NUCLEOTIDE SEQUENCE [LARGE SCALE GENOMIC DNA]</scope>
    <source>
        <strain evidence="1 2">FP101781</strain>
    </source>
</reference>
<comment type="caution">
    <text evidence="1">The sequence shown here is derived from an EMBL/GenBank/DDBJ whole genome shotgun (WGS) entry which is preliminary data.</text>
</comment>